<reference evidence="1 2" key="1">
    <citation type="journal article" date="2020" name="IScience">
        <title>Genome Sequencing of the Endangered Kingdonia uniflora (Circaeasteraceae, Ranunculales) Reveals Potential Mechanisms of Evolutionary Specialization.</title>
        <authorList>
            <person name="Sun Y."/>
            <person name="Deng T."/>
            <person name="Zhang A."/>
            <person name="Moore M.J."/>
            <person name="Landis J.B."/>
            <person name="Lin N."/>
            <person name="Zhang H."/>
            <person name="Zhang X."/>
            <person name="Huang J."/>
            <person name="Zhang X."/>
            <person name="Sun H."/>
            <person name="Wang H."/>
        </authorList>
    </citation>
    <scope>NUCLEOTIDE SEQUENCE [LARGE SCALE GENOMIC DNA]</scope>
    <source>
        <strain evidence="1">TB1705</strain>
        <tissue evidence="1">Leaf</tissue>
    </source>
</reference>
<organism evidence="1 2">
    <name type="scientific">Kingdonia uniflora</name>
    <dbReference type="NCBI Taxonomy" id="39325"/>
    <lineage>
        <taxon>Eukaryota</taxon>
        <taxon>Viridiplantae</taxon>
        <taxon>Streptophyta</taxon>
        <taxon>Embryophyta</taxon>
        <taxon>Tracheophyta</taxon>
        <taxon>Spermatophyta</taxon>
        <taxon>Magnoliopsida</taxon>
        <taxon>Ranunculales</taxon>
        <taxon>Circaeasteraceae</taxon>
        <taxon>Kingdonia</taxon>
    </lineage>
</organism>
<evidence type="ECO:0000313" key="2">
    <source>
        <dbReference type="Proteomes" id="UP000541444"/>
    </source>
</evidence>
<gene>
    <name evidence="1" type="ORF">GIB67_032439</name>
</gene>
<keyword evidence="2" id="KW-1185">Reference proteome</keyword>
<accession>A0A7J7MDD4</accession>
<dbReference type="EMBL" id="JACGCM010001613">
    <property type="protein sequence ID" value="KAF6152758.1"/>
    <property type="molecule type" value="Genomic_DNA"/>
</dbReference>
<protein>
    <submittedName>
        <fullName evidence="1">Uncharacterized protein</fullName>
    </submittedName>
</protein>
<name>A0A7J7MDD4_9MAGN</name>
<sequence length="55" mass="6723">EFNQIYVPFWQPSTRTYSPYYPDWLAVPLKLKDSVWETICDYYVLPQAAKRKFMK</sequence>
<dbReference type="AlphaFoldDB" id="A0A7J7MDD4"/>
<comment type="caution">
    <text evidence="1">The sequence shown here is derived from an EMBL/GenBank/DDBJ whole genome shotgun (WGS) entry which is preliminary data.</text>
</comment>
<evidence type="ECO:0000313" key="1">
    <source>
        <dbReference type="EMBL" id="KAF6152758.1"/>
    </source>
</evidence>
<feature type="non-terminal residue" evidence="1">
    <location>
        <position position="1"/>
    </location>
</feature>
<proteinExistence type="predicted"/>
<dbReference type="Proteomes" id="UP000541444">
    <property type="component" value="Unassembled WGS sequence"/>
</dbReference>